<organism evidence="3 5">
    <name type="scientific">Mucilaginibacter lappiensis</name>
    <dbReference type="NCBI Taxonomy" id="354630"/>
    <lineage>
        <taxon>Bacteria</taxon>
        <taxon>Pseudomonadati</taxon>
        <taxon>Bacteroidota</taxon>
        <taxon>Sphingobacteriia</taxon>
        <taxon>Sphingobacteriales</taxon>
        <taxon>Sphingobacteriaceae</taxon>
        <taxon>Mucilaginibacter</taxon>
    </lineage>
</organism>
<sequence>MRLEPKKQELDPFENLSPLQKKSRKAAIVVAFIGTFVWVVKILFF</sequence>
<dbReference type="Proteomes" id="UP000548326">
    <property type="component" value="Unassembled WGS sequence"/>
</dbReference>
<name>A0A1N6XF35_9SPHI</name>
<protein>
    <submittedName>
        <fullName evidence="3">Uncharacterized protein</fullName>
    </submittedName>
</protein>
<evidence type="ECO:0000256" key="1">
    <source>
        <dbReference type="SAM" id="Phobius"/>
    </source>
</evidence>
<dbReference type="AlphaFoldDB" id="A0A1N6XF35"/>
<keyword evidence="1" id="KW-0472">Membrane</keyword>
<dbReference type="STRING" id="354630.SAMN05421821_104285"/>
<keyword evidence="4" id="KW-1185">Reference proteome</keyword>
<dbReference type="Proteomes" id="UP000541583">
    <property type="component" value="Unassembled WGS sequence"/>
</dbReference>
<comment type="caution">
    <text evidence="3">The sequence shown here is derived from an EMBL/GenBank/DDBJ whole genome shotgun (WGS) entry which is preliminary data.</text>
</comment>
<evidence type="ECO:0000313" key="5">
    <source>
        <dbReference type="Proteomes" id="UP000548326"/>
    </source>
</evidence>
<accession>A0A1N6XF35</accession>
<keyword evidence="1" id="KW-0812">Transmembrane</keyword>
<evidence type="ECO:0000313" key="2">
    <source>
        <dbReference type="EMBL" id="MBB6109303.1"/>
    </source>
</evidence>
<reference evidence="4 5" key="1">
    <citation type="submission" date="2020-08" db="EMBL/GenBank/DDBJ databases">
        <title>Genomic Encyclopedia of Type Strains, Phase IV (KMG-V): Genome sequencing to study the core and pangenomes of soil and plant-associated prokaryotes.</title>
        <authorList>
            <person name="Whitman W."/>
        </authorList>
    </citation>
    <scope>NUCLEOTIDE SEQUENCE [LARGE SCALE GENOMIC DNA]</scope>
    <source>
        <strain evidence="2 4">ANJLi2</strain>
        <strain evidence="3 5">MP601</strain>
    </source>
</reference>
<keyword evidence="1" id="KW-1133">Transmembrane helix</keyword>
<proteinExistence type="predicted"/>
<dbReference type="EMBL" id="JACHCA010000004">
    <property type="protein sequence ID" value="MBB6127537.1"/>
    <property type="molecule type" value="Genomic_DNA"/>
</dbReference>
<gene>
    <name evidence="3" type="ORF">HDF22_001645</name>
    <name evidence="2" type="ORF">HDF23_002050</name>
</gene>
<evidence type="ECO:0000313" key="3">
    <source>
        <dbReference type="EMBL" id="MBB6127537.1"/>
    </source>
</evidence>
<dbReference type="EMBL" id="JACHCB010000004">
    <property type="protein sequence ID" value="MBB6109303.1"/>
    <property type="molecule type" value="Genomic_DNA"/>
</dbReference>
<evidence type="ECO:0000313" key="4">
    <source>
        <dbReference type="Proteomes" id="UP000541583"/>
    </source>
</evidence>
<feature type="transmembrane region" description="Helical" evidence="1">
    <location>
        <begin position="26"/>
        <end position="44"/>
    </location>
</feature>